<dbReference type="Gene3D" id="3.40.30.10">
    <property type="entry name" value="Glutaredoxin"/>
    <property type="match status" value="1"/>
</dbReference>
<dbReference type="Pfam" id="PF01257">
    <property type="entry name" value="2Fe-2S_thioredx"/>
    <property type="match status" value="1"/>
</dbReference>
<comment type="caution">
    <text evidence="1">The sequence shown here is derived from an EMBL/GenBank/DDBJ whole genome shotgun (WGS) entry which is preliminary data.</text>
</comment>
<dbReference type="RefSeq" id="WP_202749228.1">
    <property type="nucleotide sequence ID" value="NZ_JAESWC010000004.1"/>
</dbReference>
<dbReference type="SUPFAM" id="SSF52833">
    <property type="entry name" value="Thioredoxin-like"/>
    <property type="match status" value="1"/>
</dbReference>
<evidence type="ECO:0000313" key="1">
    <source>
        <dbReference type="EMBL" id="MBL4936188.1"/>
    </source>
</evidence>
<gene>
    <name evidence="1" type="ORF">JK636_10500</name>
</gene>
<keyword evidence="2" id="KW-1185">Reference proteome</keyword>
<dbReference type="CDD" id="cd02980">
    <property type="entry name" value="TRX_Fd_family"/>
    <property type="match status" value="1"/>
</dbReference>
<dbReference type="Proteomes" id="UP000632377">
    <property type="component" value="Unassembled WGS sequence"/>
</dbReference>
<organism evidence="1 2">
    <name type="scientific">Clostridium rhizosphaerae</name>
    <dbReference type="NCBI Taxonomy" id="2803861"/>
    <lineage>
        <taxon>Bacteria</taxon>
        <taxon>Bacillati</taxon>
        <taxon>Bacillota</taxon>
        <taxon>Clostridia</taxon>
        <taxon>Eubacteriales</taxon>
        <taxon>Clostridiaceae</taxon>
        <taxon>Clostridium</taxon>
    </lineage>
</organism>
<protein>
    <submittedName>
        <fullName evidence="1">(2Fe-2S) ferredoxin domain-containing protein</fullName>
    </submittedName>
</protein>
<accession>A0ABS1TDY3</accession>
<evidence type="ECO:0000313" key="2">
    <source>
        <dbReference type="Proteomes" id="UP000632377"/>
    </source>
</evidence>
<dbReference type="InterPro" id="IPR036249">
    <property type="entry name" value="Thioredoxin-like_sf"/>
</dbReference>
<reference evidence="1 2" key="1">
    <citation type="submission" date="2021-01" db="EMBL/GenBank/DDBJ databases">
        <title>Genome public.</title>
        <authorList>
            <person name="Liu C."/>
            <person name="Sun Q."/>
        </authorList>
    </citation>
    <scope>NUCLEOTIDE SEQUENCE [LARGE SCALE GENOMIC DNA]</scope>
    <source>
        <strain evidence="1 2">YIM B02515</strain>
    </source>
</reference>
<name>A0ABS1TDY3_9CLOT</name>
<dbReference type="EMBL" id="JAESWC010000004">
    <property type="protein sequence ID" value="MBL4936188.1"/>
    <property type="molecule type" value="Genomic_DNA"/>
</dbReference>
<proteinExistence type="predicted"/>
<sequence>MMTITVCIGSSCHLKGSYNIVSELQKLIADNNLESQTEIKASFCLGECKNGVCVKVEDGPVISVNKDNIDEFFNEHIIKNL</sequence>